<evidence type="ECO:0000256" key="1">
    <source>
        <dbReference type="ARBA" id="ARBA00006484"/>
    </source>
</evidence>
<keyword evidence="2 3" id="KW-0560">Oxidoreductase</keyword>
<dbReference type="FunFam" id="3.40.50.720:FF:000084">
    <property type="entry name" value="Short-chain dehydrogenase reductase"/>
    <property type="match status" value="1"/>
</dbReference>
<dbReference type="SUPFAM" id="SSF51735">
    <property type="entry name" value="NAD(P)-binding Rossmann-fold domains"/>
    <property type="match status" value="1"/>
</dbReference>
<evidence type="ECO:0000313" key="3">
    <source>
        <dbReference type="EMBL" id="AJW29506.1"/>
    </source>
</evidence>
<dbReference type="RefSeq" id="WP_173276905.1">
    <property type="nucleotide sequence ID" value="NZ_KM017071.1"/>
</dbReference>
<dbReference type="CDD" id="cd05233">
    <property type="entry name" value="SDR_c"/>
    <property type="match status" value="1"/>
</dbReference>
<dbReference type="EMBL" id="KM017071">
    <property type="protein sequence ID" value="AJW29506.1"/>
    <property type="molecule type" value="Genomic_DNA"/>
</dbReference>
<keyword evidence="3" id="KW-0614">Plasmid</keyword>
<dbReference type="InterPro" id="IPR002347">
    <property type="entry name" value="SDR_fam"/>
</dbReference>
<organism evidence="3">
    <name type="scientific">Sphingomonas sp. JE1</name>
    <dbReference type="NCBI Taxonomy" id="1628059"/>
    <lineage>
        <taxon>Bacteria</taxon>
        <taxon>Pseudomonadati</taxon>
        <taxon>Pseudomonadota</taxon>
        <taxon>Alphaproteobacteria</taxon>
        <taxon>Sphingomonadales</taxon>
        <taxon>Sphingomonadaceae</taxon>
        <taxon>Sphingomonas</taxon>
    </lineage>
</organism>
<geneLocation type="plasmid" evidence="3">
    <name>pJE1</name>
</geneLocation>
<name>A0A0D4ZZY8_9SPHN</name>
<dbReference type="PANTHER" id="PTHR24321">
    <property type="entry name" value="DEHYDROGENASES, SHORT CHAIN"/>
    <property type="match status" value="1"/>
</dbReference>
<dbReference type="Pfam" id="PF13561">
    <property type="entry name" value="adh_short_C2"/>
    <property type="match status" value="1"/>
</dbReference>
<dbReference type="EC" id="1.1.1.100" evidence="3"/>
<protein>
    <submittedName>
        <fullName evidence="3">3-oxoacyl-[acyl-carrier protein] reductase</fullName>
        <ecNumber evidence="3">1.1.1.100</ecNumber>
    </submittedName>
</protein>
<dbReference type="Gene3D" id="3.40.50.720">
    <property type="entry name" value="NAD(P)-binding Rossmann-like Domain"/>
    <property type="match status" value="1"/>
</dbReference>
<proteinExistence type="inferred from homology"/>
<accession>A0A0D4ZZY8</accession>
<gene>
    <name evidence="3" type="ORF">pJE1_084</name>
</gene>
<dbReference type="PANTHER" id="PTHR24321:SF8">
    <property type="entry name" value="ESTRADIOL 17-BETA-DEHYDROGENASE 8-RELATED"/>
    <property type="match status" value="1"/>
</dbReference>
<sequence>MDLTGKVAIVTGGGSGMGEACAHLFVRAGASVVVADRDAVKAEAVANAISAGGGKAVGSTTDVSAENQIEAMVALAIDRFGGLDCAVNAAGIACAPSSVQDASIENWHLNLSVNLLGVALAMKHQIPAMVKRGGGSIINISSTGGLDGVPMMAPYVAAKHGVLGATKCAALENARHNIRVNAICPGLIDTAMFRNTLTEGTDWSQFITCPMGRLGEPSEIADVALWLASRRSSFVTGQAICVDGGLLVGAVHDPN</sequence>
<dbReference type="GO" id="GO:0004316">
    <property type="term" value="F:3-oxoacyl-[acyl-carrier-protein] reductase (NADPH) activity"/>
    <property type="evidence" value="ECO:0007669"/>
    <property type="project" value="UniProtKB-EC"/>
</dbReference>
<comment type="similarity">
    <text evidence="1">Belongs to the short-chain dehydrogenases/reductases (SDR) family.</text>
</comment>
<reference evidence="3" key="1">
    <citation type="submission" date="2014-06" db="EMBL/GenBank/DDBJ databases">
        <title>Molecular and ecological studies on carbamate pesticide degrading bacteria isolated from agricultural soils.</title>
        <authorList>
            <person name="Kim D.-U."/>
            <person name="Ka J.-O."/>
        </authorList>
    </citation>
    <scope>NUCLEOTIDE SEQUENCE</scope>
    <source>
        <strain evidence="3">JE1</strain>
        <plasmid evidence="3">pJE1</plasmid>
    </source>
</reference>
<dbReference type="PRINTS" id="PR00080">
    <property type="entry name" value="SDRFAMILY"/>
</dbReference>
<dbReference type="NCBIfam" id="NF005559">
    <property type="entry name" value="PRK07231.1"/>
    <property type="match status" value="1"/>
</dbReference>
<evidence type="ECO:0000256" key="2">
    <source>
        <dbReference type="ARBA" id="ARBA00023002"/>
    </source>
</evidence>
<dbReference type="InterPro" id="IPR036291">
    <property type="entry name" value="NAD(P)-bd_dom_sf"/>
</dbReference>
<dbReference type="PRINTS" id="PR00081">
    <property type="entry name" value="GDHRDH"/>
</dbReference>
<dbReference type="AlphaFoldDB" id="A0A0D4ZZY8"/>